<sequence length="431" mass="49086">MVTCSCGRVFGSESALIQHQRDKARATCQIHTAEPSPPAEHLSDRRRNGTAWLWQGVKRQRPIRTISHAGLKASAIPVSSAQSSDVLCSYNWQTCKESAIIVPGFAAVWQDIPLPITLPKDKGNYFIDQDAAKIPQYPFETLFQATACMRHSFRFDDVDIVVNRNSLRKLLDFCCGRVKQVFRLNLSLVHNTLVIERYEKSARQLIRGSRNSGWGHAFEQAFTKFPTAIQESSGHHRVLCYALGDLRCAVRFEVDACYDQMKDESADDESSSQRLVIATQNLSLGKTNHEEEPPARAMEYRRSMPQHMAAELKTVTRSKNINLFMPQLWFGRIPWLIMGHHQNGTFTDTKVVHVEPRFEEWEASRQTELRKLVTALHSLRTAVHKGGGRNCAAICERVQETPVIRVYHTRVNARPLPNELISKFWALYSNE</sequence>
<dbReference type="PROSITE" id="PS50157">
    <property type="entry name" value="ZINC_FINGER_C2H2_2"/>
    <property type="match status" value="1"/>
</dbReference>
<reference evidence="3 4" key="1">
    <citation type="journal article" date="2014" name="Genome Biol. Evol.">
        <title>Comparative genomics and transcriptomics analyses reveal divergent lifestyle features of nematode endoparasitic fungus Hirsutella minnesotensis.</title>
        <authorList>
            <person name="Lai Y."/>
            <person name="Liu K."/>
            <person name="Zhang X."/>
            <person name="Zhang X."/>
            <person name="Li K."/>
            <person name="Wang N."/>
            <person name="Shu C."/>
            <person name="Wu Y."/>
            <person name="Wang C."/>
            <person name="Bushley K.E."/>
            <person name="Xiang M."/>
            <person name="Liu X."/>
        </authorList>
    </citation>
    <scope>NUCLEOTIDE SEQUENCE [LARGE SCALE GENOMIC DNA]</scope>
    <source>
        <strain evidence="3 4">3608</strain>
    </source>
</reference>
<gene>
    <name evidence="3" type="ORF">HIM_12260</name>
</gene>
<name>A0A0F7ZF15_9HYPO</name>
<dbReference type="PANTHER" id="PTHR35179">
    <property type="entry name" value="PROTEIN CBG02620"/>
    <property type="match status" value="1"/>
</dbReference>
<dbReference type="AlphaFoldDB" id="A0A0F7ZF15"/>
<dbReference type="GO" id="GO:0008270">
    <property type="term" value="F:zinc ion binding"/>
    <property type="evidence" value="ECO:0007669"/>
    <property type="project" value="UniProtKB-KW"/>
</dbReference>
<keyword evidence="1" id="KW-0479">Metal-binding</keyword>
<evidence type="ECO:0000259" key="2">
    <source>
        <dbReference type="PROSITE" id="PS50157"/>
    </source>
</evidence>
<evidence type="ECO:0000313" key="3">
    <source>
        <dbReference type="EMBL" id="KJZ68351.1"/>
    </source>
</evidence>
<protein>
    <recommendedName>
        <fullName evidence="2">C2H2-type domain-containing protein</fullName>
    </recommendedName>
</protein>
<dbReference type="InterPro" id="IPR013087">
    <property type="entry name" value="Znf_C2H2_type"/>
</dbReference>
<dbReference type="Proteomes" id="UP000054481">
    <property type="component" value="Unassembled WGS sequence"/>
</dbReference>
<evidence type="ECO:0000313" key="4">
    <source>
        <dbReference type="Proteomes" id="UP000054481"/>
    </source>
</evidence>
<evidence type="ECO:0000256" key="1">
    <source>
        <dbReference type="PROSITE-ProRule" id="PRU00042"/>
    </source>
</evidence>
<accession>A0A0F7ZF15</accession>
<organism evidence="3 4">
    <name type="scientific">Hirsutella minnesotensis 3608</name>
    <dbReference type="NCBI Taxonomy" id="1043627"/>
    <lineage>
        <taxon>Eukaryota</taxon>
        <taxon>Fungi</taxon>
        <taxon>Dikarya</taxon>
        <taxon>Ascomycota</taxon>
        <taxon>Pezizomycotina</taxon>
        <taxon>Sordariomycetes</taxon>
        <taxon>Hypocreomycetidae</taxon>
        <taxon>Hypocreales</taxon>
        <taxon>Ophiocordycipitaceae</taxon>
        <taxon>Hirsutella</taxon>
    </lineage>
</organism>
<dbReference type="EMBL" id="KQ030922">
    <property type="protein sequence ID" value="KJZ68351.1"/>
    <property type="molecule type" value="Genomic_DNA"/>
</dbReference>
<keyword evidence="1" id="KW-0863">Zinc-finger</keyword>
<dbReference type="PANTHER" id="PTHR35179:SF2">
    <property type="entry name" value="START DOMAIN-CONTAINING PROTEIN"/>
    <property type="match status" value="1"/>
</dbReference>
<feature type="domain" description="C2H2-type" evidence="2">
    <location>
        <begin position="1"/>
        <end position="36"/>
    </location>
</feature>
<dbReference type="OrthoDB" id="420564at2759"/>
<proteinExistence type="predicted"/>
<keyword evidence="4" id="KW-1185">Reference proteome</keyword>
<keyword evidence="1" id="KW-0862">Zinc</keyword>